<keyword evidence="1" id="KW-0479">Metal-binding</keyword>
<proteinExistence type="predicted"/>
<dbReference type="PROSITE" id="PS50089">
    <property type="entry name" value="ZF_RING_2"/>
    <property type="match status" value="1"/>
</dbReference>
<dbReference type="AlphaFoldDB" id="A0A2P6SPI6"/>
<dbReference type="Pfam" id="PF13639">
    <property type="entry name" value="zf-RING_2"/>
    <property type="match status" value="1"/>
</dbReference>
<dbReference type="Gene3D" id="3.30.40.10">
    <property type="entry name" value="Zinc/RING finger domain, C3HC4 (zinc finger)"/>
    <property type="match status" value="1"/>
</dbReference>
<dbReference type="Proteomes" id="UP000238479">
    <property type="component" value="Chromosome 1"/>
</dbReference>
<dbReference type="GO" id="GO:0061630">
    <property type="term" value="F:ubiquitin protein ligase activity"/>
    <property type="evidence" value="ECO:0007669"/>
    <property type="project" value="TreeGrafter"/>
</dbReference>
<keyword evidence="2 4" id="KW-0863">Zinc-finger</keyword>
<keyword evidence="7" id="KW-1185">Reference proteome</keyword>
<accession>A0A2P6SPI6</accession>
<dbReference type="Gramene" id="PRQ60585">
    <property type="protein sequence ID" value="PRQ60585"/>
    <property type="gene ID" value="RchiOBHm_Chr1g0382911"/>
</dbReference>
<dbReference type="GO" id="GO:0008270">
    <property type="term" value="F:zinc ion binding"/>
    <property type="evidence" value="ECO:0007669"/>
    <property type="project" value="UniProtKB-KW"/>
</dbReference>
<dbReference type="EMBL" id="PDCK01000039">
    <property type="protein sequence ID" value="PRQ60585.1"/>
    <property type="molecule type" value="Genomic_DNA"/>
</dbReference>
<evidence type="ECO:0000256" key="1">
    <source>
        <dbReference type="ARBA" id="ARBA00022723"/>
    </source>
</evidence>
<evidence type="ECO:0000259" key="5">
    <source>
        <dbReference type="PROSITE" id="PS50089"/>
    </source>
</evidence>
<dbReference type="PANTHER" id="PTHR45969:SF81">
    <property type="entry name" value="OS08G0157400 PROTEIN"/>
    <property type="match status" value="1"/>
</dbReference>
<name>A0A2P6SPI6_ROSCH</name>
<keyword evidence="3" id="KW-0862">Zinc</keyword>
<evidence type="ECO:0000313" key="7">
    <source>
        <dbReference type="Proteomes" id="UP000238479"/>
    </source>
</evidence>
<comment type="caution">
    <text evidence="6">The sequence shown here is derived from an EMBL/GenBank/DDBJ whole genome shotgun (WGS) entry which is preliminary data.</text>
</comment>
<evidence type="ECO:0000256" key="2">
    <source>
        <dbReference type="ARBA" id="ARBA00022771"/>
    </source>
</evidence>
<evidence type="ECO:0000256" key="4">
    <source>
        <dbReference type="PROSITE-ProRule" id="PRU00175"/>
    </source>
</evidence>
<sequence length="190" mass="22271">MDQLSNLAVLICHRLFLFMKKMIVYSLFKPEVEDKVDTNDHHQVEMNFSPAAAPNWLHLEVPVVPVLVDTESVKQLPVVQYRNRMMERRDQSRYRDHEDDESMCIVCMNSIEAIDEVRELKNCSHVYHRECLDLWVAQGQVTCPLCRSKLLPTARATPNEHLKPAGGDPWRSERMIYLFGDDCFKHWIDD</sequence>
<dbReference type="GO" id="GO:0016567">
    <property type="term" value="P:protein ubiquitination"/>
    <property type="evidence" value="ECO:0007669"/>
    <property type="project" value="TreeGrafter"/>
</dbReference>
<feature type="domain" description="RING-type" evidence="5">
    <location>
        <begin position="104"/>
        <end position="147"/>
    </location>
</feature>
<dbReference type="SUPFAM" id="SSF57850">
    <property type="entry name" value="RING/U-box"/>
    <property type="match status" value="1"/>
</dbReference>
<dbReference type="OMA" id="WRSERMI"/>
<reference evidence="6 7" key="1">
    <citation type="journal article" date="2018" name="Nat. Genet.">
        <title>The Rosa genome provides new insights in the design of modern roses.</title>
        <authorList>
            <person name="Bendahmane M."/>
        </authorList>
    </citation>
    <scope>NUCLEOTIDE SEQUENCE [LARGE SCALE GENOMIC DNA]</scope>
    <source>
        <strain evidence="7">cv. Old Blush</strain>
    </source>
</reference>
<dbReference type="InterPro" id="IPR001841">
    <property type="entry name" value="Znf_RING"/>
</dbReference>
<dbReference type="PANTHER" id="PTHR45969">
    <property type="entry name" value="RING ZINC FINGER PROTEIN-RELATED"/>
    <property type="match status" value="1"/>
</dbReference>
<protein>
    <submittedName>
        <fullName evidence="6">Putative chromatin regulator PHD family</fullName>
    </submittedName>
</protein>
<evidence type="ECO:0000313" key="6">
    <source>
        <dbReference type="EMBL" id="PRQ60585.1"/>
    </source>
</evidence>
<dbReference type="SMART" id="SM00184">
    <property type="entry name" value="RING"/>
    <property type="match status" value="1"/>
</dbReference>
<gene>
    <name evidence="6" type="ORF">RchiOBHm_Chr1g0382911</name>
</gene>
<organism evidence="6 7">
    <name type="scientific">Rosa chinensis</name>
    <name type="common">China rose</name>
    <dbReference type="NCBI Taxonomy" id="74649"/>
    <lineage>
        <taxon>Eukaryota</taxon>
        <taxon>Viridiplantae</taxon>
        <taxon>Streptophyta</taxon>
        <taxon>Embryophyta</taxon>
        <taxon>Tracheophyta</taxon>
        <taxon>Spermatophyta</taxon>
        <taxon>Magnoliopsida</taxon>
        <taxon>eudicotyledons</taxon>
        <taxon>Gunneridae</taxon>
        <taxon>Pentapetalae</taxon>
        <taxon>rosids</taxon>
        <taxon>fabids</taxon>
        <taxon>Rosales</taxon>
        <taxon>Rosaceae</taxon>
        <taxon>Rosoideae</taxon>
        <taxon>Rosoideae incertae sedis</taxon>
        <taxon>Rosa</taxon>
    </lineage>
</organism>
<dbReference type="InterPro" id="IPR013083">
    <property type="entry name" value="Znf_RING/FYVE/PHD"/>
</dbReference>
<evidence type="ECO:0000256" key="3">
    <source>
        <dbReference type="ARBA" id="ARBA00022833"/>
    </source>
</evidence>